<organism evidence="2 3">
    <name type="scientific">Sphaerosporella brunnea</name>
    <dbReference type="NCBI Taxonomy" id="1250544"/>
    <lineage>
        <taxon>Eukaryota</taxon>
        <taxon>Fungi</taxon>
        <taxon>Dikarya</taxon>
        <taxon>Ascomycota</taxon>
        <taxon>Pezizomycotina</taxon>
        <taxon>Pezizomycetes</taxon>
        <taxon>Pezizales</taxon>
        <taxon>Pyronemataceae</taxon>
        <taxon>Sphaerosporella</taxon>
    </lineage>
</organism>
<dbReference type="InParanoid" id="A0A5J5FAP2"/>
<reference evidence="2 3" key="1">
    <citation type="submission" date="2019-09" db="EMBL/GenBank/DDBJ databases">
        <title>Draft genome of the ectomycorrhizal ascomycete Sphaerosporella brunnea.</title>
        <authorList>
            <consortium name="DOE Joint Genome Institute"/>
            <person name="Benucci G.M."/>
            <person name="Marozzi G."/>
            <person name="Antonielli L."/>
            <person name="Sanchez S."/>
            <person name="Marco P."/>
            <person name="Wang X."/>
            <person name="Falini L.B."/>
            <person name="Barry K."/>
            <person name="Haridas S."/>
            <person name="Lipzen A."/>
            <person name="Labutti K."/>
            <person name="Grigoriev I.V."/>
            <person name="Murat C."/>
            <person name="Martin F."/>
            <person name="Albertini E."/>
            <person name="Donnini D."/>
            <person name="Bonito G."/>
        </authorList>
    </citation>
    <scope>NUCLEOTIDE SEQUENCE [LARGE SCALE GENOMIC DNA]</scope>
    <source>
        <strain evidence="2 3">Sb_GMNB300</strain>
    </source>
</reference>
<comment type="caution">
    <text evidence="2">The sequence shown here is derived from an EMBL/GenBank/DDBJ whole genome shotgun (WGS) entry which is preliminary data.</text>
</comment>
<evidence type="ECO:0000313" key="2">
    <source>
        <dbReference type="EMBL" id="KAA8914364.1"/>
    </source>
</evidence>
<proteinExistence type="predicted"/>
<accession>A0A5J5FAP2</accession>
<sequence>MLTRIQLNRDIVQPKQHSRRKAMVKAEIGRLHHAGEGGSKVSIKEHAERNIARPLHKEPNRLREPEDDLILQRSGKYVLATISVFSSNVFPLPDGTLQRRLTYPVPPTPIWPSHLIDGFSIRWKDINHPDLPEQMLLTEAFVYFD</sequence>
<evidence type="ECO:0000313" key="3">
    <source>
        <dbReference type="Proteomes" id="UP000326924"/>
    </source>
</evidence>
<dbReference type="EMBL" id="VXIS01000006">
    <property type="protein sequence ID" value="KAA8914364.1"/>
    <property type="molecule type" value="Genomic_DNA"/>
</dbReference>
<gene>
    <name evidence="2" type="ORF">FN846DRAFT_902072</name>
</gene>
<name>A0A5J5FAP2_9PEZI</name>
<protein>
    <submittedName>
        <fullName evidence="2">Uncharacterized protein</fullName>
    </submittedName>
</protein>
<dbReference type="Proteomes" id="UP000326924">
    <property type="component" value="Unassembled WGS sequence"/>
</dbReference>
<dbReference type="AlphaFoldDB" id="A0A5J5FAP2"/>
<feature type="region of interest" description="Disordered" evidence="1">
    <location>
        <begin position="35"/>
        <end position="64"/>
    </location>
</feature>
<keyword evidence="3" id="KW-1185">Reference proteome</keyword>
<feature type="compositionally biased region" description="Basic and acidic residues" evidence="1">
    <location>
        <begin position="42"/>
        <end position="64"/>
    </location>
</feature>
<evidence type="ECO:0000256" key="1">
    <source>
        <dbReference type="SAM" id="MobiDB-lite"/>
    </source>
</evidence>